<reference evidence="1" key="1">
    <citation type="journal article" date="2015" name="Nature">
        <title>Complex archaea that bridge the gap between prokaryotes and eukaryotes.</title>
        <authorList>
            <person name="Spang A."/>
            <person name="Saw J.H."/>
            <person name="Jorgensen S.L."/>
            <person name="Zaremba-Niedzwiedzka K."/>
            <person name="Martijn J."/>
            <person name="Lind A.E."/>
            <person name="van Eijk R."/>
            <person name="Schleper C."/>
            <person name="Guy L."/>
            <person name="Ettema T.J."/>
        </authorList>
    </citation>
    <scope>NUCLEOTIDE SEQUENCE</scope>
</reference>
<accession>A0A0F9RZT8</accession>
<sequence>MADNTIRFMGRVHDEALKRLKKAADLVADRARINVPVDTGALKQSIHVDIHDKDELIARIIADSLRKTPAKSGPISYAWYVETGEGTGPAQPYMRPALHSSLDNIERLFS</sequence>
<dbReference type="EMBL" id="LAZR01002407">
    <property type="protein sequence ID" value="KKN30431.1"/>
    <property type="molecule type" value="Genomic_DNA"/>
</dbReference>
<protein>
    <recommendedName>
        <fullName evidence="2">HK97 gp10 family phage protein</fullName>
    </recommendedName>
</protein>
<organism evidence="1">
    <name type="scientific">marine sediment metagenome</name>
    <dbReference type="NCBI Taxonomy" id="412755"/>
    <lineage>
        <taxon>unclassified sequences</taxon>
        <taxon>metagenomes</taxon>
        <taxon>ecological metagenomes</taxon>
    </lineage>
</organism>
<comment type="caution">
    <text evidence="1">The sequence shown here is derived from an EMBL/GenBank/DDBJ whole genome shotgun (WGS) entry which is preliminary data.</text>
</comment>
<evidence type="ECO:0008006" key="2">
    <source>
        <dbReference type="Google" id="ProtNLM"/>
    </source>
</evidence>
<gene>
    <name evidence="1" type="ORF">LCGC14_0834100</name>
</gene>
<dbReference type="InterPro" id="IPR010064">
    <property type="entry name" value="HK97-gp10_tail"/>
</dbReference>
<name>A0A0F9RZT8_9ZZZZ</name>
<dbReference type="NCBIfam" id="TIGR01725">
    <property type="entry name" value="phge_HK97_gp10"/>
    <property type="match status" value="1"/>
</dbReference>
<dbReference type="Pfam" id="PF04883">
    <property type="entry name" value="HK97-gp10_like"/>
    <property type="match status" value="1"/>
</dbReference>
<evidence type="ECO:0000313" key="1">
    <source>
        <dbReference type="EMBL" id="KKN30431.1"/>
    </source>
</evidence>
<proteinExistence type="predicted"/>
<dbReference type="AlphaFoldDB" id="A0A0F9RZT8"/>